<gene>
    <name evidence="2" type="ORF">BFJ69_g14799</name>
</gene>
<evidence type="ECO:0000313" key="3">
    <source>
        <dbReference type="Proteomes" id="UP000285084"/>
    </source>
</evidence>
<organism evidence="2 3">
    <name type="scientific">Fusarium oxysporum</name>
    <name type="common">Fusarium vascular wilt</name>
    <dbReference type="NCBI Taxonomy" id="5507"/>
    <lineage>
        <taxon>Eukaryota</taxon>
        <taxon>Fungi</taxon>
        <taxon>Dikarya</taxon>
        <taxon>Ascomycota</taxon>
        <taxon>Pezizomycotina</taxon>
        <taxon>Sordariomycetes</taxon>
        <taxon>Hypocreomycetidae</taxon>
        <taxon>Hypocreales</taxon>
        <taxon>Nectriaceae</taxon>
        <taxon>Fusarium</taxon>
        <taxon>Fusarium oxysporum species complex</taxon>
    </lineage>
</organism>
<protein>
    <submittedName>
        <fullName evidence="2">Uncharacterized protein</fullName>
    </submittedName>
</protein>
<feature type="region of interest" description="Disordered" evidence="1">
    <location>
        <begin position="1"/>
        <end position="25"/>
    </location>
</feature>
<evidence type="ECO:0000256" key="1">
    <source>
        <dbReference type="SAM" id="MobiDB-lite"/>
    </source>
</evidence>
<proteinExistence type="predicted"/>
<name>A0A420MGE9_FUSOX</name>
<sequence>MEYLNSSFDTDFELPQEEPSLGEESALPRIRDIITHKEARNIGFQAKLDRVQYGSYKKQRACLLSFKFSFFWPRNTNIRFKSANITISFDKVATFASVTACEPQEDEDEDEDEEDSIENIPHIICLFPDRIYGESQSKSIESSSGLKVSVGVPVPSPASAGLEMTYDGKVTHNLDRRMSIEARMKSSVYKFDSMDTAIWSIAENSIQCIGIPFDIQAGLVLRWPVSGGLVRASIIVEPDMAYPIYKPWQAMTAHKLRQRCKNPIVFDGETAKNDPIGGGKDFGDESFDWTQVVSNPSEYSVS</sequence>
<dbReference type="Proteomes" id="UP000285084">
    <property type="component" value="Unassembled WGS sequence"/>
</dbReference>
<accession>A0A420MGE9</accession>
<evidence type="ECO:0000313" key="2">
    <source>
        <dbReference type="EMBL" id="RKK67101.1"/>
    </source>
</evidence>
<dbReference type="AlphaFoldDB" id="A0A420MGE9"/>
<reference evidence="2 3" key="1">
    <citation type="journal article" date="2018" name="Sci. Rep.">
        <title>Characterisation of pathogen-specific regions and novel effector candidates in Fusarium oxysporum f. sp. cepae.</title>
        <authorList>
            <person name="Armitage A.D."/>
            <person name="Taylor A."/>
            <person name="Sobczyk M.K."/>
            <person name="Baxter L."/>
            <person name="Greenfield B.P."/>
            <person name="Bates H.J."/>
            <person name="Wilson F."/>
            <person name="Jackson A.C."/>
            <person name="Ott S."/>
            <person name="Harrison R.J."/>
            <person name="Clarkson J.P."/>
        </authorList>
    </citation>
    <scope>NUCLEOTIDE SEQUENCE [LARGE SCALE GENOMIC DNA]</scope>
    <source>
        <strain evidence="2 3">Fo_A13</strain>
    </source>
</reference>
<dbReference type="EMBL" id="MRCX01000245">
    <property type="protein sequence ID" value="RKK67101.1"/>
    <property type="molecule type" value="Genomic_DNA"/>
</dbReference>
<comment type="caution">
    <text evidence="2">The sequence shown here is derived from an EMBL/GenBank/DDBJ whole genome shotgun (WGS) entry which is preliminary data.</text>
</comment>